<evidence type="ECO:0000256" key="3">
    <source>
        <dbReference type="ARBA" id="ARBA00023315"/>
    </source>
</evidence>
<dbReference type="PANTHER" id="PTHR18919">
    <property type="entry name" value="ACETYL-COA C-ACYLTRANSFERASE"/>
    <property type="match status" value="1"/>
</dbReference>
<proteinExistence type="inferred from homology"/>
<dbReference type="NCBIfam" id="NF006106">
    <property type="entry name" value="PRK08257.1-5"/>
    <property type="match status" value="1"/>
</dbReference>
<dbReference type="AlphaFoldDB" id="A0A1M6LWR6"/>
<name>A0A1M6LWR6_9BRAD</name>
<protein>
    <submittedName>
        <fullName evidence="5">Acetyl-CoA C-acetyltransferase</fullName>
    </submittedName>
</protein>
<dbReference type="InterPro" id="IPR040771">
    <property type="entry name" value="TLP1_add_C"/>
</dbReference>
<sequence length="506" mass="55085">MSNTSSSTPDDRIPVIVGVGEITDRPKEIAEGLEPLTLLEEALKRAEQDSGGKLLADIGSLDVVNFLSWRYRDPEKQLAQRLGIQPKHAYYGPVGGESPIRYLHEAAQRIARGECSVAAVCGAEAQSSATKAERAGVTLPWTPFAHDVEEPKRGAAFQKPMAVKLGVFRPVTVYPFYEVASSARWGQTPREAMAESGQLWSTYSGVASQNPNAWLKRRFAPNEITTPTADNRLIAWPYTKLMVANPTVNMGGAVLLTSLAKARAAGVPEDRLIHVWGGASAEEPRDYLLRDQFFESHPQNAVLKAVMDLVGGDGRAFDAIELYSCFPCVPKMARRTLGLSADVQPTVTGGLTFFGAPLNTYMTHAACAMVRKLRNGAQLGLLYGQGGFVTKHHALVLSRRAPREPLAQDTSVQAEADRHRREVPEFVTEANGKSSVESFTIIYGRNGEVEHGVVMLRTPDNARALARVPAQDRATLAHLLNMDRTPVGSSGNIVSAEDGVLEWRHP</sequence>
<evidence type="ECO:0000259" key="4">
    <source>
        <dbReference type="Pfam" id="PF18313"/>
    </source>
</evidence>
<reference evidence="5 6" key="1">
    <citation type="submission" date="2016-11" db="EMBL/GenBank/DDBJ databases">
        <authorList>
            <person name="Jaros S."/>
            <person name="Januszkiewicz K."/>
            <person name="Wedrychowicz H."/>
        </authorList>
    </citation>
    <scope>NUCLEOTIDE SEQUENCE [LARGE SCALE GENOMIC DNA]</scope>
    <source>
        <strain evidence="5 6">GAS499</strain>
    </source>
</reference>
<evidence type="ECO:0000256" key="1">
    <source>
        <dbReference type="ARBA" id="ARBA00010982"/>
    </source>
</evidence>
<dbReference type="GO" id="GO:0016746">
    <property type="term" value="F:acyltransferase activity"/>
    <property type="evidence" value="ECO:0007669"/>
    <property type="project" value="UniProtKB-KW"/>
</dbReference>
<keyword evidence="2 5" id="KW-0808">Transferase</keyword>
<dbReference type="EMBL" id="LT670844">
    <property type="protein sequence ID" value="SHJ75563.1"/>
    <property type="molecule type" value="Genomic_DNA"/>
</dbReference>
<keyword evidence="3" id="KW-0012">Acyltransferase</keyword>
<gene>
    <name evidence="5" type="ORF">SAMN05444159_1403</name>
</gene>
<dbReference type="Proteomes" id="UP000189935">
    <property type="component" value="Chromosome I"/>
</dbReference>
<dbReference type="PANTHER" id="PTHR18919:SF139">
    <property type="entry name" value="THIOLASE-LIKE PROTEIN TYPE 1 ADDITIONAL C-TERMINAL DOMAIN-CONTAINING PROTEIN"/>
    <property type="match status" value="1"/>
</dbReference>
<feature type="domain" description="Thiolase-like protein type 1 additional C-terminal" evidence="4">
    <location>
        <begin position="421"/>
        <end position="494"/>
    </location>
</feature>
<dbReference type="RefSeq" id="WP_079537520.1">
    <property type="nucleotide sequence ID" value="NZ_LT670844.1"/>
</dbReference>
<evidence type="ECO:0000256" key="2">
    <source>
        <dbReference type="ARBA" id="ARBA00022679"/>
    </source>
</evidence>
<evidence type="ECO:0000313" key="6">
    <source>
        <dbReference type="Proteomes" id="UP000189935"/>
    </source>
</evidence>
<accession>A0A1M6LWR6</accession>
<dbReference type="SUPFAM" id="SSF53901">
    <property type="entry name" value="Thiolase-like"/>
    <property type="match status" value="1"/>
</dbReference>
<organism evidence="5 6">
    <name type="scientific">Bradyrhizobium lablabi</name>
    <dbReference type="NCBI Taxonomy" id="722472"/>
    <lineage>
        <taxon>Bacteria</taxon>
        <taxon>Pseudomonadati</taxon>
        <taxon>Pseudomonadota</taxon>
        <taxon>Alphaproteobacteria</taxon>
        <taxon>Hyphomicrobiales</taxon>
        <taxon>Nitrobacteraceae</taxon>
        <taxon>Bradyrhizobium</taxon>
    </lineage>
</organism>
<dbReference type="Gene3D" id="3.40.47.10">
    <property type="match status" value="1"/>
</dbReference>
<comment type="similarity">
    <text evidence="1">Belongs to the thiolase-like superfamily. Thiolase family.</text>
</comment>
<dbReference type="Gene3D" id="2.40.50.840">
    <property type="match status" value="1"/>
</dbReference>
<dbReference type="Pfam" id="PF18313">
    <property type="entry name" value="TLP1_add_C"/>
    <property type="match status" value="1"/>
</dbReference>
<dbReference type="InterPro" id="IPR016039">
    <property type="entry name" value="Thiolase-like"/>
</dbReference>
<evidence type="ECO:0000313" key="5">
    <source>
        <dbReference type="EMBL" id="SHJ75563.1"/>
    </source>
</evidence>
<dbReference type="OrthoDB" id="4470569at2"/>